<comment type="caution">
    <text evidence="2">The sequence shown here is derived from an EMBL/GenBank/DDBJ whole genome shotgun (WGS) entry which is preliminary data.</text>
</comment>
<feature type="transmembrane region" description="Helical" evidence="1">
    <location>
        <begin position="136"/>
        <end position="155"/>
    </location>
</feature>
<dbReference type="InterPro" id="IPR009476">
    <property type="entry name" value="DUF1097"/>
</dbReference>
<proteinExistence type="predicted"/>
<name>A0A9Q3ZUG0_PSESX</name>
<dbReference type="AlphaFoldDB" id="A0A9Q3ZUG0"/>
<evidence type="ECO:0000256" key="1">
    <source>
        <dbReference type="SAM" id="Phobius"/>
    </source>
</evidence>
<feature type="transmembrane region" description="Helical" evidence="1">
    <location>
        <begin position="113"/>
        <end position="130"/>
    </location>
</feature>
<keyword evidence="1" id="KW-0812">Transmembrane</keyword>
<dbReference type="Pfam" id="PF06496">
    <property type="entry name" value="DUF1097"/>
    <property type="match status" value="1"/>
</dbReference>
<reference evidence="2" key="1">
    <citation type="submission" date="2019-11" db="EMBL/GenBank/DDBJ databases">
        <title>Epiphytic Pseudomonas syringae from cherry orchards.</title>
        <authorList>
            <person name="Hulin M.T."/>
        </authorList>
    </citation>
    <scope>NUCLEOTIDE SEQUENCE</scope>
    <source>
        <strain evidence="2">PA-6-9A</strain>
    </source>
</reference>
<feature type="transmembrane region" description="Helical" evidence="1">
    <location>
        <begin position="31"/>
        <end position="48"/>
    </location>
</feature>
<protein>
    <submittedName>
        <fullName evidence="2">DUF1097 domain-containing protein</fullName>
    </submittedName>
</protein>
<evidence type="ECO:0000313" key="3">
    <source>
        <dbReference type="Proteomes" id="UP000814207"/>
    </source>
</evidence>
<sequence length="175" mass="19073">MSTRFSLNLSIWIGITVGLYVLLYLMSPLGLLGALPCTFVALPIYLSGGAKAEKLADACLSAVAGVVWGLVFIYLDSLFAHEGLHPLVASALSVGLVTIALCATHLLFTPWGLFSNIPMMFGAVACTFFVGPDKWFYIMVTLCLGVLLGFINHSGRKFLDERGRWTLLRARKIEE</sequence>
<feature type="transmembrane region" description="Helical" evidence="1">
    <location>
        <begin position="7"/>
        <end position="25"/>
    </location>
</feature>
<dbReference type="EMBL" id="WKEU01000049">
    <property type="protein sequence ID" value="MCF5063878.1"/>
    <property type="molecule type" value="Genomic_DNA"/>
</dbReference>
<evidence type="ECO:0000313" key="2">
    <source>
        <dbReference type="EMBL" id="MCF5063878.1"/>
    </source>
</evidence>
<feature type="transmembrane region" description="Helical" evidence="1">
    <location>
        <begin position="55"/>
        <end position="75"/>
    </location>
</feature>
<accession>A0A9Q3ZUG0</accession>
<dbReference type="Proteomes" id="UP000814207">
    <property type="component" value="Unassembled WGS sequence"/>
</dbReference>
<keyword evidence="1" id="KW-0472">Membrane</keyword>
<gene>
    <name evidence="2" type="ORF">GIW73_13105</name>
</gene>
<keyword evidence="1" id="KW-1133">Transmembrane helix</keyword>
<organism evidence="2 3">
    <name type="scientific">Pseudomonas syringae</name>
    <dbReference type="NCBI Taxonomy" id="317"/>
    <lineage>
        <taxon>Bacteria</taxon>
        <taxon>Pseudomonadati</taxon>
        <taxon>Pseudomonadota</taxon>
        <taxon>Gammaproteobacteria</taxon>
        <taxon>Pseudomonadales</taxon>
        <taxon>Pseudomonadaceae</taxon>
        <taxon>Pseudomonas</taxon>
    </lineage>
</organism>
<feature type="transmembrane region" description="Helical" evidence="1">
    <location>
        <begin position="87"/>
        <end position="108"/>
    </location>
</feature>